<evidence type="ECO:0000256" key="3">
    <source>
        <dbReference type="ARBA" id="ARBA00022833"/>
    </source>
</evidence>
<dbReference type="InterPro" id="IPR001965">
    <property type="entry name" value="Znf_PHD"/>
</dbReference>
<dbReference type="InterPro" id="IPR004244">
    <property type="entry name" value="Transposase_22"/>
</dbReference>
<feature type="coiled-coil region" evidence="5">
    <location>
        <begin position="122"/>
        <end position="173"/>
    </location>
</feature>
<name>A0A1Y1LH42_PHOPY</name>
<dbReference type="EMBL" id="GEZM01055773">
    <property type="protein sequence ID" value="JAV72944.1"/>
    <property type="molecule type" value="Transcribed_RNA"/>
</dbReference>
<proteinExistence type="predicted"/>
<dbReference type="InterPro" id="IPR057251">
    <property type="entry name" value="FP_C"/>
</dbReference>
<dbReference type="SUPFAM" id="SSF57903">
    <property type="entry name" value="FYVE/PHD zinc finger"/>
    <property type="match status" value="1"/>
</dbReference>
<evidence type="ECO:0000256" key="4">
    <source>
        <dbReference type="PROSITE-ProRule" id="PRU00146"/>
    </source>
</evidence>
<reference evidence="7" key="1">
    <citation type="journal article" date="2016" name="Sci. Rep.">
        <title>Molecular characterization of firefly nuptial gifts: a multi-omics approach sheds light on postcopulatory sexual selection.</title>
        <authorList>
            <person name="Al-Wathiqui N."/>
            <person name="Fallon T.R."/>
            <person name="South A."/>
            <person name="Weng J.K."/>
            <person name="Lewis S.M."/>
        </authorList>
    </citation>
    <scope>NUCLEOTIDE SEQUENCE</scope>
</reference>
<dbReference type="InterPro" id="IPR011011">
    <property type="entry name" value="Znf_FYVE_PHD"/>
</dbReference>
<keyword evidence="2 4" id="KW-0863">Zinc-finger</keyword>
<organism evidence="7">
    <name type="scientific">Photinus pyralis</name>
    <name type="common">Common eastern firefly</name>
    <name type="synonym">Lampyris pyralis</name>
    <dbReference type="NCBI Taxonomy" id="7054"/>
    <lineage>
        <taxon>Eukaryota</taxon>
        <taxon>Metazoa</taxon>
        <taxon>Ecdysozoa</taxon>
        <taxon>Arthropoda</taxon>
        <taxon>Hexapoda</taxon>
        <taxon>Insecta</taxon>
        <taxon>Pterygota</taxon>
        <taxon>Neoptera</taxon>
        <taxon>Endopterygota</taxon>
        <taxon>Coleoptera</taxon>
        <taxon>Polyphaga</taxon>
        <taxon>Elateriformia</taxon>
        <taxon>Elateroidea</taxon>
        <taxon>Lampyridae</taxon>
        <taxon>Lampyrinae</taxon>
        <taxon>Photinus</taxon>
    </lineage>
</organism>
<dbReference type="AlphaFoldDB" id="A0A1Y1LH42"/>
<feature type="domain" description="PHD-type" evidence="6">
    <location>
        <begin position="7"/>
        <end position="65"/>
    </location>
</feature>
<evidence type="ECO:0000256" key="2">
    <source>
        <dbReference type="ARBA" id="ARBA00022771"/>
    </source>
</evidence>
<dbReference type="EMBL" id="GEZM01055774">
    <property type="protein sequence ID" value="JAV72943.1"/>
    <property type="molecule type" value="Transcribed_RNA"/>
</dbReference>
<dbReference type="Pfam" id="PF25298">
    <property type="entry name" value="Baculo_FP_2nd"/>
    <property type="match status" value="1"/>
</dbReference>
<keyword evidence="1" id="KW-0479">Metal-binding</keyword>
<sequence>MGGSNRGISCAMCAKKVGRYEDSITCFKCESDYHIECVNLSIEAFHELLKSNKVGSWKCVKCLRIRSEVTPSVANVDPEPDAATAASSNETVTLSQIYSLIVTVKEKQDSLATSLDSCHEKIDRNTNLLQAQEEKIQECLNKIDNLETKNNILSKENEDLKQKLNDLEQYTRMNSVEIKGVPEIKNENVINVIAEVRRAVGFSIDKSMIDACHRLKANINKPNEPRGIILKFVSRIDKLEFLNCKRGKRNLKVRDLGDLFARLPNAHPDSSIYINESLTTVNRVLFSKARSFAKQNNIKYAWIRNGHIAMRKTDDSKVFIVKSTTGFNDVH</sequence>
<evidence type="ECO:0000256" key="1">
    <source>
        <dbReference type="ARBA" id="ARBA00022723"/>
    </source>
</evidence>
<dbReference type="Gene3D" id="3.30.40.10">
    <property type="entry name" value="Zinc/RING finger domain, C3HC4 (zinc finger)"/>
    <property type="match status" value="1"/>
</dbReference>
<evidence type="ECO:0000313" key="7">
    <source>
        <dbReference type="EMBL" id="JAV72944.1"/>
    </source>
</evidence>
<evidence type="ECO:0000259" key="6">
    <source>
        <dbReference type="PROSITE" id="PS50016"/>
    </source>
</evidence>
<dbReference type="CDD" id="cd15489">
    <property type="entry name" value="PHD_SF"/>
    <property type="match status" value="1"/>
</dbReference>
<dbReference type="InterPro" id="IPR019787">
    <property type="entry name" value="Znf_PHD-finger"/>
</dbReference>
<keyword evidence="5" id="KW-0175">Coiled coil</keyword>
<dbReference type="InterPro" id="IPR019786">
    <property type="entry name" value="Zinc_finger_PHD-type_CS"/>
</dbReference>
<evidence type="ECO:0000256" key="5">
    <source>
        <dbReference type="SAM" id="Coils"/>
    </source>
</evidence>
<dbReference type="InterPro" id="IPR013083">
    <property type="entry name" value="Znf_RING/FYVE/PHD"/>
</dbReference>
<dbReference type="PROSITE" id="PS01359">
    <property type="entry name" value="ZF_PHD_1"/>
    <property type="match status" value="1"/>
</dbReference>
<keyword evidence="3" id="KW-0862">Zinc</keyword>
<accession>A0A1Y1LH42</accession>
<dbReference type="GO" id="GO:0008270">
    <property type="term" value="F:zinc ion binding"/>
    <property type="evidence" value="ECO:0007669"/>
    <property type="project" value="UniProtKB-KW"/>
</dbReference>
<dbReference type="PROSITE" id="PS50016">
    <property type="entry name" value="ZF_PHD_2"/>
    <property type="match status" value="1"/>
</dbReference>
<protein>
    <recommendedName>
        <fullName evidence="6">PHD-type domain-containing protein</fullName>
    </recommendedName>
</protein>
<dbReference type="PANTHER" id="PTHR11505">
    <property type="entry name" value="L1 TRANSPOSABLE ELEMENT-RELATED"/>
    <property type="match status" value="1"/>
</dbReference>
<dbReference type="SMART" id="SM00249">
    <property type="entry name" value="PHD"/>
    <property type="match status" value="1"/>
</dbReference>